<proteinExistence type="predicted"/>
<protein>
    <submittedName>
        <fullName evidence="3">Uncharacterized protein</fullName>
    </submittedName>
</protein>
<reference evidence="3 4" key="1">
    <citation type="journal article" date="2020" name="G3 (Bethesda)">
        <title>Genetic Underpinnings of Host Manipulation by Ophiocordyceps as Revealed by Comparative Transcriptomics.</title>
        <authorList>
            <person name="Will I."/>
            <person name="Das B."/>
            <person name="Trinh T."/>
            <person name="Brachmann A."/>
            <person name="Ohm R.A."/>
            <person name="de Bekker C."/>
        </authorList>
    </citation>
    <scope>NUCLEOTIDE SEQUENCE [LARGE SCALE GENOMIC DNA]</scope>
    <source>
        <strain evidence="3 4">EC05</strain>
    </source>
</reference>
<organism evidence="3 4">
    <name type="scientific">Ophiocordyceps camponoti-floridani</name>
    <dbReference type="NCBI Taxonomy" id="2030778"/>
    <lineage>
        <taxon>Eukaryota</taxon>
        <taxon>Fungi</taxon>
        <taxon>Dikarya</taxon>
        <taxon>Ascomycota</taxon>
        <taxon>Pezizomycotina</taxon>
        <taxon>Sordariomycetes</taxon>
        <taxon>Hypocreomycetidae</taxon>
        <taxon>Hypocreales</taxon>
        <taxon>Ophiocordycipitaceae</taxon>
        <taxon>Ophiocordyceps</taxon>
    </lineage>
</organism>
<evidence type="ECO:0000256" key="2">
    <source>
        <dbReference type="SAM" id="Phobius"/>
    </source>
</evidence>
<accession>A0A8H4Q179</accession>
<gene>
    <name evidence="3" type="ORF">GQ602_006454</name>
</gene>
<dbReference type="Proteomes" id="UP000562929">
    <property type="component" value="Unassembled WGS sequence"/>
</dbReference>
<evidence type="ECO:0000256" key="1">
    <source>
        <dbReference type="SAM" id="MobiDB-lite"/>
    </source>
</evidence>
<dbReference type="EMBL" id="JAACLJ010000008">
    <property type="protein sequence ID" value="KAF4581830.1"/>
    <property type="molecule type" value="Genomic_DNA"/>
</dbReference>
<evidence type="ECO:0000313" key="3">
    <source>
        <dbReference type="EMBL" id="KAF4581830.1"/>
    </source>
</evidence>
<keyword evidence="2" id="KW-0812">Transmembrane</keyword>
<sequence>MGGRIWDKNEEEHFWRKIVPRSPVAADGKGLQLSWAVLAEEMRSKFGRSRREYTWLMLYEHWYQNARTGHSSPNGRHLVAEYKRQIATCVKPAGVTKPLVGPGWPNGQYRGRLLAAVDRGHKSASQPLPLFPPRRKPTSTAASRGQYVLLVRRQQIRAFTTASSSTVQAWNHRPGFPGPALRARTMGPVPRFCDGPADGSHSWFVFGVGERYQRVGPLTLYHHRSYTVKRCEAAETYRIYVEIINTFPEAHLHPPYRIRRCHELVSSRHADERQCAAGKPLPGPQRPRRPSGDGVLLGKSIMSGVMGFGMGGLFGMFMASMSYDTPFGSPITNAAGQNLSDMPCGSN</sequence>
<comment type="caution">
    <text evidence="3">The sequence shown here is derived from an EMBL/GenBank/DDBJ whole genome shotgun (WGS) entry which is preliminary data.</text>
</comment>
<dbReference type="AlphaFoldDB" id="A0A8H4Q179"/>
<dbReference type="OrthoDB" id="5244495at2759"/>
<feature type="transmembrane region" description="Helical" evidence="2">
    <location>
        <begin position="296"/>
        <end position="319"/>
    </location>
</feature>
<keyword evidence="2" id="KW-0472">Membrane</keyword>
<keyword evidence="2" id="KW-1133">Transmembrane helix</keyword>
<evidence type="ECO:0000313" key="4">
    <source>
        <dbReference type="Proteomes" id="UP000562929"/>
    </source>
</evidence>
<keyword evidence="4" id="KW-1185">Reference proteome</keyword>
<feature type="region of interest" description="Disordered" evidence="1">
    <location>
        <begin position="272"/>
        <end position="294"/>
    </location>
</feature>
<name>A0A8H4Q179_9HYPO</name>